<dbReference type="PROSITE" id="PS51007">
    <property type="entry name" value="CYTC"/>
    <property type="match status" value="3"/>
</dbReference>
<dbReference type="GO" id="GO:0046872">
    <property type="term" value="F:metal ion binding"/>
    <property type="evidence" value="ECO:0007669"/>
    <property type="project" value="UniProtKB-KW"/>
</dbReference>
<evidence type="ECO:0000256" key="3">
    <source>
        <dbReference type="ARBA" id="ARBA00023004"/>
    </source>
</evidence>
<gene>
    <name evidence="7" type="ORF">M8523_04510</name>
</gene>
<dbReference type="GO" id="GO:0009055">
    <property type="term" value="F:electron transfer activity"/>
    <property type="evidence" value="ECO:0007669"/>
    <property type="project" value="InterPro"/>
</dbReference>
<accession>A0AA42CH72</accession>
<dbReference type="Proteomes" id="UP001165667">
    <property type="component" value="Unassembled WGS sequence"/>
</dbReference>
<evidence type="ECO:0000256" key="5">
    <source>
        <dbReference type="SAM" id="SignalP"/>
    </source>
</evidence>
<keyword evidence="5" id="KW-0732">Signal</keyword>
<evidence type="ECO:0000313" key="8">
    <source>
        <dbReference type="Proteomes" id="UP001165667"/>
    </source>
</evidence>
<keyword evidence="8" id="KW-1185">Reference proteome</keyword>
<evidence type="ECO:0000313" key="7">
    <source>
        <dbReference type="EMBL" id="MCW6507278.1"/>
    </source>
</evidence>
<dbReference type="GO" id="GO:0020037">
    <property type="term" value="F:heme binding"/>
    <property type="evidence" value="ECO:0007669"/>
    <property type="project" value="InterPro"/>
</dbReference>
<dbReference type="EMBL" id="JAMOIM010000002">
    <property type="protein sequence ID" value="MCW6507278.1"/>
    <property type="molecule type" value="Genomic_DNA"/>
</dbReference>
<dbReference type="InterPro" id="IPR009056">
    <property type="entry name" value="Cyt_c-like_dom"/>
</dbReference>
<sequence length="519" mass="54247">MPFRSSLANISAALTAGVMLLSSHPVSAAEDSLTERGKYLATAGDCVACHTTPGGKPFAGGLGMETPFGTIYTPNLTPDKATGIGDWSDDEFYRALHEGIGHKGEYLYPVFPFPWYTKVTKDDALAIKAYLFSLPPENAPRKPLKFMFPFNIRTALLTWRTAFFKPSTFKPDPAKSDEVNRGAYLVEGLGHCGECHNHNNLLGASDWSGKLKGGQIEGWYAPNITSDGKEGVGSWRQDEIVQYLKTGAAPGRGIAVGPMKETIHDSLQYLTTADLGAIAAYLKSFSKSETYKPLDTAQVDTASAGAGAYLSNCSSCHGIDGRGVKGQIPALAGNGLVTAAGPENVIRVVVGGLPASGGYAPMPAAGAALSDETVAAIVNYARTAWGNAAPANAEAGQVGTLRAKTSTLMLPSLASGCSKPEATTSLAAGINQAGVREALTGVKLTDMLQRIDDVLPKVKSSDPTATNDAIVNAMIEAYCPIVLADNTVPPTEKSAVLGSFGGLVYGQLNNIEANGSPKN</sequence>
<feature type="domain" description="Cytochrome c" evidence="6">
    <location>
        <begin position="177"/>
        <end position="286"/>
    </location>
</feature>
<dbReference type="InterPro" id="IPR051459">
    <property type="entry name" value="Cytochrome_c-type_DH"/>
</dbReference>
<comment type="caution">
    <text evidence="7">The sequence shown here is derived from an EMBL/GenBank/DDBJ whole genome shotgun (WGS) entry which is preliminary data.</text>
</comment>
<name>A0AA42CH72_9HYPH</name>
<feature type="chain" id="PRO_5041222096" evidence="5">
    <location>
        <begin position="29"/>
        <end position="519"/>
    </location>
</feature>
<evidence type="ECO:0000256" key="1">
    <source>
        <dbReference type="ARBA" id="ARBA00022617"/>
    </source>
</evidence>
<dbReference type="RefSeq" id="WP_282583641.1">
    <property type="nucleotide sequence ID" value="NZ_JAMOIM010000002.1"/>
</dbReference>
<dbReference type="AlphaFoldDB" id="A0AA42CH72"/>
<dbReference type="Pfam" id="PF00034">
    <property type="entry name" value="Cytochrom_C"/>
    <property type="match status" value="1"/>
</dbReference>
<keyword evidence="1 4" id="KW-0349">Heme</keyword>
<evidence type="ECO:0000256" key="2">
    <source>
        <dbReference type="ARBA" id="ARBA00022723"/>
    </source>
</evidence>
<proteinExistence type="predicted"/>
<dbReference type="Gene3D" id="1.10.760.10">
    <property type="entry name" value="Cytochrome c-like domain"/>
    <property type="match status" value="3"/>
</dbReference>
<feature type="domain" description="Cytochrome c" evidence="6">
    <location>
        <begin position="32"/>
        <end position="135"/>
    </location>
</feature>
<dbReference type="InterPro" id="IPR036909">
    <property type="entry name" value="Cyt_c-like_dom_sf"/>
</dbReference>
<keyword evidence="3 4" id="KW-0408">Iron</keyword>
<dbReference type="Pfam" id="PF13442">
    <property type="entry name" value="Cytochrome_CBB3"/>
    <property type="match status" value="1"/>
</dbReference>
<evidence type="ECO:0000259" key="6">
    <source>
        <dbReference type="PROSITE" id="PS51007"/>
    </source>
</evidence>
<feature type="signal peptide" evidence="5">
    <location>
        <begin position="1"/>
        <end position="28"/>
    </location>
</feature>
<reference evidence="7" key="1">
    <citation type="submission" date="2022-05" db="EMBL/GenBank/DDBJ databases">
        <authorList>
            <person name="Pankratov T."/>
        </authorList>
    </citation>
    <scope>NUCLEOTIDE SEQUENCE</scope>
    <source>
        <strain evidence="7">BP6-180914</strain>
    </source>
</reference>
<feature type="domain" description="Cytochrome c" evidence="6">
    <location>
        <begin position="300"/>
        <end position="385"/>
    </location>
</feature>
<keyword evidence="2 4" id="KW-0479">Metal-binding</keyword>
<protein>
    <submittedName>
        <fullName evidence="7">C-type cytochrome</fullName>
    </submittedName>
</protein>
<organism evidence="7 8">
    <name type="scientific">Lichenifustis flavocetrariae</name>
    <dbReference type="NCBI Taxonomy" id="2949735"/>
    <lineage>
        <taxon>Bacteria</taxon>
        <taxon>Pseudomonadati</taxon>
        <taxon>Pseudomonadota</taxon>
        <taxon>Alphaproteobacteria</taxon>
        <taxon>Hyphomicrobiales</taxon>
        <taxon>Lichenihabitantaceae</taxon>
        <taxon>Lichenifustis</taxon>
    </lineage>
</organism>
<dbReference type="SUPFAM" id="SSF46626">
    <property type="entry name" value="Cytochrome c"/>
    <property type="match status" value="3"/>
</dbReference>
<dbReference type="PANTHER" id="PTHR35008">
    <property type="entry name" value="BLL4482 PROTEIN-RELATED"/>
    <property type="match status" value="1"/>
</dbReference>
<evidence type="ECO:0000256" key="4">
    <source>
        <dbReference type="PROSITE-ProRule" id="PRU00433"/>
    </source>
</evidence>
<dbReference type="PANTHER" id="PTHR35008:SF8">
    <property type="entry name" value="ALCOHOL DEHYDROGENASE CYTOCHROME C SUBUNIT"/>
    <property type="match status" value="1"/>
</dbReference>